<accession>A0A931IB84</accession>
<dbReference type="AlphaFoldDB" id="A0A931IB84"/>
<protein>
    <submittedName>
        <fullName evidence="2">Uncharacterized protein</fullName>
    </submittedName>
</protein>
<dbReference type="Proteomes" id="UP000655751">
    <property type="component" value="Unassembled WGS sequence"/>
</dbReference>
<evidence type="ECO:0000313" key="2">
    <source>
        <dbReference type="EMBL" id="MBH0777313.1"/>
    </source>
</evidence>
<dbReference type="EMBL" id="JADMLG010000004">
    <property type="protein sequence ID" value="MBH0777313.1"/>
    <property type="molecule type" value="Genomic_DNA"/>
</dbReference>
<evidence type="ECO:0000313" key="3">
    <source>
        <dbReference type="Proteomes" id="UP000655751"/>
    </source>
</evidence>
<comment type="caution">
    <text evidence="2">The sequence shown here is derived from an EMBL/GenBank/DDBJ whole genome shotgun (WGS) entry which is preliminary data.</text>
</comment>
<sequence>MDDVEPEATRPTFHRWMGILGVVAAPTTIITGLCYYFGYVYTRKRLGYFGIDCDAIGFTSSDYVVHSVSVLYLPLLLLLTGWFAALWISAYTHRLIESGRRTDLVRTAGRSGLALGIVLIATGVIGVVLPGPISELPFMRWAFSPFTLGVGGLLVVVGYWLSAATEPSEPKTETRIGQILAIAVSLAAAFNLMNSFATSLAEDHATSLAHDIWSRQSVVTIVSKDRLDVPIGLVAETLVEAQPGSPNTYRYQCLRTLVARKDLWVLVSAKWSPGNGFVLIVPANSAVVSVTRSTKFTEITDAYPDPDKVSWECPERVWAQW</sequence>
<gene>
    <name evidence="2" type="ORF">IT779_13590</name>
</gene>
<keyword evidence="1" id="KW-0472">Membrane</keyword>
<name>A0A931IB84_9NOCA</name>
<keyword evidence="1" id="KW-0812">Transmembrane</keyword>
<dbReference type="RefSeq" id="WP_196149615.1">
    <property type="nucleotide sequence ID" value="NZ_JADMLG010000004.1"/>
</dbReference>
<organism evidence="2 3">
    <name type="scientific">Nocardia bovistercoris</name>
    <dbReference type="NCBI Taxonomy" id="2785916"/>
    <lineage>
        <taxon>Bacteria</taxon>
        <taxon>Bacillati</taxon>
        <taxon>Actinomycetota</taxon>
        <taxon>Actinomycetes</taxon>
        <taxon>Mycobacteriales</taxon>
        <taxon>Nocardiaceae</taxon>
        <taxon>Nocardia</taxon>
    </lineage>
</organism>
<keyword evidence="1" id="KW-1133">Transmembrane helix</keyword>
<feature type="transmembrane region" description="Helical" evidence="1">
    <location>
        <begin position="71"/>
        <end position="91"/>
    </location>
</feature>
<proteinExistence type="predicted"/>
<keyword evidence="3" id="KW-1185">Reference proteome</keyword>
<feature type="transmembrane region" description="Helical" evidence="1">
    <location>
        <begin position="16"/>
        <end position="39"/>
    </location>
</feature>
<evidence type="ECO:0000256" key="1">
    <source>
        <dbReference type="SAM" id="Phobius"/>
    </source>
</evidence>
<reference evidence="2" key="1">
    <citation type="submission" date="2020-11" db="EMBL/GenBank/DDBJ databases">
        <title>Nocardia NEAU-351.nov., a novel actinomycete isolated from the cow dung.</title>
        <authorList>
            <person name="Zhang X."/>
        </authorList>
    </citation>
    <scope>NUCLEOTIDE SEQUENCE</scope>
    <source>
        <strain evidence="2">NEAU-351</strain>
    </source>
</reference>
<feature type="transmembrane region" description="Helical" evidence="1">
    <location>
        <begin position="112"/>
        <end position="129"/>
    </location>
</feature>
<feature type="transmembrane region" description="Helical" evidence="1">
    <location>
        <begin position="141"/>
        <end position="164"/>
    </location>
</feature>
<feature type="transmembrane region" description="Helical" evidence="1">
    <location>
        <begin position="176"/>
        <end position="193"/>
    </location>
</feature>